<evidence type="ECO:0000256" key="1">
    <source>
        <dbReference type="ARBA" id="ARBA00004651"/>
    </source>
</evidence>
<dbReference type="GO" id="GO:0016780">
    <property type="term" value="F:phosphotransferase activity, for other substituted phosphate groups"/>
    <property type="evidence" value="ECO:0007669"/>
    <property type="project" value="InterPro"/>
</dbReference>
<feature type="binding site" evidence="7">
    <location>
        <position position="174"/>
    </location>
    <ligand>
        <name>Mg(2+)</name>
        <dbReference type="ChEBI" id="CHEBI:18420"/>
    </ligand>
</feature>
<dbReference type="InterPro" id="IPR018480">
    <property type="entry name" value="PNAcMuramoyl-5peptid_Trfase_CS"/>
</dbReference>
<evidence type="ECO:0000256" key="6">
    <source>
        <dbReference type="ARBA" id="ARBA00023136"/>
    </source>
</evidence>
<evidence type="ECO:0000256" key="7">
    <source>
        <dbReference type="PIRSR" id="PIRSR600715-1"/>
    </source>
</evidence>
<dbReference type="PROSITE" id="PS01348">
    <property type="entry name" value="MRAY_2"/>
    <property type="match status" value="1"/>
</dbReference>
<protein>
    <submittedName>
        <fullName evidence="9">Undecaprenyl/decaprenyl-phosphate alpha-N-acetylglucosaminyl 1-phosphate transferase</fullName>
    </submittedName>
</protein>
<evidence type="ECO:0000256" key="3">
    <source>
        <dbReference type="ARBA" id="ARBA00022679"/>
    </source>
</evidence>
<dbReference type="Proteomes" id="UP000824112">
    <property type="component" value="Unassembled WGS sequence"/>
</dbReference>
<keyword evidence="7" id="KW-0479">Metal-binding</keyword>
<dbReference type="InterPro" id="IPR000715">
    <property type="entry name" value="Glycosyl_transferase_4"/>
</dbReference>
<comment type="cofactor">
    <cofactor evidence="7">
        <name>Mg(2+)</name>
        <dbReference type="ChEBI" id="CHEBI:18420"/>
    </cofactor>
</comment>
<dbReference type="GO" id="GO:0071555">
    <property type="term" value="P:cell wall organization"/>
    <property type="evidence" value="ECO:0007669"/>
    <property type="project" value="TreeGrafter"/>
</dbReference>
<feature type="transmembrane region" description="Helical" evidence="8">
    <location>
        <begin position="124"/>
        <end position="141"/>
    </location>
</feature>
<dbReference type="AlphaFoldDB" id="A0A9D1SDX6"/>
<feature type="transmembrane region" description="Helical" evidence="8">
    <location>
        <begin position="235"/>
        <end position="258"/>
    </location>
</feature>
<keyword evidence="7" id="KW-0460">Magnesium</keyword>
<keyword evidence="2" id="KW-1003">Cell membrane</keyword>
<sequence>MNLENINIYSMIPVSFITSMIMGWFIIPYVLFISLKKRLFDRVDDRKLHKRAVPRLGGIVFFPVITFATSLTISLILGTCNDYELGIFSGVLLKEWLLLCCGLILIYLVGIADDLDGVRYRNKFIVQIVSALFIPFGNIYINNLYGIFGIYEIPAYIGIPLTTLFIVFVTNALNLIDGVDGLASGLASIAFIAFAILFLQIHMFIHVIIALAGLGVLIPFMYHNITGKEDRYSKIFMGDTGSLSLGFLLSFLGVRLAMSNPNIPILDHAIIYPFCILFVPIFDAVRVMVSRSIRGQNMFKPDRAHIHHKILDLGFTHIQTTLIICIYAGCIILFNIALKDSININILIVIDLLIGTIVNQVLNALNRRKQKMVVSSDNL</sequence>
<gene>
    <name evidence="9" type="ORF">IAB03_09620</name>
</gene>
<dbReference type="PANTHER" id="PTHR22926:SF3">
    <property type="entry name" value="UNDECAPRENYL-PHOSPHATE ALPHA-N-ACETYLGLUCOSAMINYL 1-PHOSPHATE TRANSFERASE"/>
    <property type="match status" value="1"/>
</dbReference>
<proteinExistence type="predicted"/>
<reference evidence="9" key="2">
    <citation type="journal article" date="2021" name="PeerJ">
        <title>Extensive microbial diversity within the chicken gut microbiome revealed by metagenomics and culture.</title>
        <authorList>
            <person name="Gilroy R."/>
            <person name="Ravi A."/>
            <person name="Getino M."/>
            <person name="Pursley I."/>
            <person name="Horton D.L."/>
            <person name="Alikhan N.F."/>
            <person name="Baker D."/>
            <person name="Gharbi K."/>
            <person name="Hall N."/>
            <person name="Watson M."/>
            <person name="Adriaenssens E.M."/>
            <person name="Foster-Nyarko E."/>
            <person name="Jarju S."/>
            <person name="Secka A."/>
            <person name="Antonio M."/>
            <person name="Oren A."/>
            <person name="Chaudhuri R.R."/>
            <person name="La Ragione R."/>
            <person name="Hildebrand F."/>
            <person name="Pallen M.J."/>
        </authorList>
    </citation>
    <scope>NUCLEOTIDE SEQUENCE</scope>
    <source>
        <strain evidence="9">CHK158-818</strain>
    </source>
</reference>
<dbReference type="Pfam" id="PF00953">
    <property type="entry name" value="Glycos_transf_4"/>
    <property type="match status" value="1"/>
</dbReference>
<feature type="binding site" evidence="7">
    <location>
        <position position="239"/>
    </location>
    <ligand>
        <name>Mg(2+)</name>
        <dbReference type="ChEBI" id="CHEBI:18420"/>
    </ligand>
</feature>
<dbReference type="EMBL" id="DVNA01000221">
    <property type="protein sequence ID" value="HIU56047.1"/>
    <property type="molecule type" value="Genomic_DNA"/>
</dbReference>
<feature type="transmembrane region" description="Helical" evidence="8">
    <location>
        <begin position="56"/>
        <end position="76"/>
    </location>
</feature>
<comment type="subcellular location">
    <subcellularLocation>
        <location evidence="1">Cell membrane</location>
        <topology evidence="1">Multi-pass membrane protein</topology>
    </subcellularLocation>
</comment>
<dbReference type="GO" id="GO:0046872">
    <property type="term" value="F:metal ion binding"/>
    <property type="evidence" value="ECO:0007669"/>
    <property type="project" value="UniProtKB-KW"/>
</dbReference>
<feature type="transmembrane region" description="Helical" evidence="8">
    <location>
        <begin position="310"/>
        <end position="336"/>
    </location>
</feature>
<comment type="caution">
    <text evidence="9">The sequence shown here is derived from an EMBL/GenBank/DDBJ whole genome shotgun (WGS) entry which is preliminary data.</text>
</comment>
<accession>A0A9D1SDX6</accession>
<reference evidence="9" key="1">
    <citation type="submission" date="2020-10" db="EMBL/GenBank/DDBJ databases">
        <authorList>
            <person name="Gilroy R."/>
        </authorList>
    </citation>
    <scope>NUCLEOTIDE SEQUENCE</scope>
    <source>
        <strain evidence="9">CHK158-818</strain>
    </source>
</reference>
<feature type="transmembrane region" description="Helical" evidence="8">
    <location>
        <begin position="342"/>
        <end position="362"/>
    </location>
</feature>
<dbReference type="PANTHER" id="PTHR22926">
    <property type="entry name" value="PHOSPHO-N-ACETYLMURAMOYL-PENTAPEPTIDE-TRANSFERASE"/>
    <property type="match status" value="1"/>
</dbReference>
<feature type="transmembrane region" description="Helical" evidence="8">
    <location>
        <begin position="204"/>
        <end position="223"/>
    </location>
</feature>
<feature type="transmembrane region" description="Helical" evidence="8">
    <location>
        <begin position="12"/>
        <end position="35"/>
    </location>
</feature>
<evidence type="ECO:0000313" key="9">
    <source>
        <dbReference type="EMBL" id="HIU56047.1"/>
    </source>
</evidence>
<organism evidence="9 10">
    <name type="scientific">Candidatus Gallibacteroides avistercoris</name>
    <dbReference type="NCBI Taxonomy" id="2840833"/>
    <lineage>
        <taxon>Bacteria</taxon>
        <taxon>Pseudomonadati</taxon>
        <taxon>Bacteroidota</taxon>
        <taxon>Bacteroidia</taxon>
        <taxon>Bacteroidales</taxon>
        <taxon>Bacteroidaceae</taxon>
        <taxon>Bacteroidaceae incertae sedis</taxon>
        <taxon>Candidatus Gallibacteroides</taxon>
    </lineage>
</organism>
<name>A0A9D1SDX6_9BACT</name>
<keyword evidence="3 9" id="KW-0808">Transferase</keyword>
<evidence type="ECO:0000256" key="5">
    <source>
        <dbReference type="ARBA" id="ARBA00022989"/>
    </source>
</evidence>
<keyword evidence="5 8" id="KW-1133">Transmembrane helix</keyword>
<dbReference type="GO" id="GO:0005886">
    <property type="term" value="C:plasma membrane"/>
    <property type="evidence" value="ECO:0007669"/>
    <property type="project" value="UniProtKB-SubCell"/>
</dbReference>
<dbReference type="GO" id="GO:0009103">
    <property type="term" value="P:lipopolysaccharide biosynthetic process"/>
    <property type="evidence" value="ECO:0007669"/>
    <property type="project" value="TreeGrafter"/>
</dbReference>
<keyword evidence="6 8" id="KW-0472">Membrane</keyword>
<dbReference type="GO" id="GO:0044038">
    <property type="term" value="P:cell wall macromolecule biosynthetic process"/>
    <property type="evidence" value="ECO:0007669"/>
    <property type="project" value="TreeGrafter"/>
</dbReference>
<evidence type="ECO:0000256" key="8">
    <source>
        <dbReference type="SAM" id="Phobius"/>
    </source>
</evidence>
<feature type="transmembrane region" description="Helical" evidence="8">
    <location>
        <begin position="153"/>
        <end position="174"/>
    </location>
</feature>
<keyword evidence="4 8" id="KW-0812">Transmembrane</keyword>
<evidence type="ECO:0000256" key="2">
    <source>
        <dbReference type="ARBA" id="ARBA00022475"/>
    </source>
</evidence>
<feature type="transmembrane region" description="Helical" evidence="8">
    <location>
        <begin position="181"/>
        <end position="198"/>
    </location>
</feature>
<feature type="transmembrane region" description="Helical" evidence="8">
    <location>
        <begin position="270"/>
        <end position="289"/>
    </location>
</feature>
<feature type="transmembrane region" description="Helical" evidence="8">
    <location>
        <begin position="96"/>
        <end position="112"/>
    </location>
</feature>
<evidence type="ECO:0000256" key="4">
    <source>
        <dbReference type="ARBA" id="ARBA00022692"/>
    </source>
</evidence>
<dbReference type="CDD" id="cd06853">
    <property type="entry name" value="GT_WecA_like"/>
    <property type="match status" value="1"/>
</dbReference>
<evidence type="ECO:0000313" key="10">
    <source>
        <dbReference type="Proteomes" id="UP000824112"/>
    </source>
</evidence>